<dbReference type="PANTHER" id="PTHR48238:SF1">
    <property type="entry name" value="(RAPE) HYPOTHETICAL PROTEIN"/>
    <property type="match status" value="1"/>
</dbReference>
<dbReference type="EMBL" id="JBBPBK010000009">
    <property type="protein sequence ID" value="KAK9277922.1"/>
    <property type="molecule type" value="Genomic_DNA"/>
</dbReference>
<evidence type="ECO:0000256" key="1">
    <source>
        <dbReference type="SAM" id="MobiDB-lite"/>
    </source>
</evidence>
<keyword evidence="3" id="KW-1185">Reference proteome</keyword>
<protein>
    <submittedName>
        <fullName evidence="2">Uncharacterized protein</fullName>
    </submittedName>
</protein>
<evidence type="ECO:0000313" key="2">
    <source>
        <dbReference type="EMBL" id="KAK9277922.1"/>
    </source>
</evidence>
<evidence type="ECO:0000313" key="3">
    <source>
        <dbReference type="Proteomes" id="UP001415857"/>
    </source>
</evidence>
<comment type="caution">
    <text evidence="2">The sequence shown here is derived from an EMBL/GenBank/DDBJ whole genome shotgun (WGS) entry which is preliminary data.</text>
</comment>
<name>A0AAP0RIR5_LIQFO</name>
<dbReference type="PANTHER" id="PTHR48238">
    <property type="entry name" value="BNACNNG09570D PROTEIN"/>
    <property type="match status" value="1"/>
</dbReference>
<proteinExistence type="predicted"/>
<accession>A0AAP0RIR5</accession>
<feature type="compositionally biased region" description="Basic and acidic residues" evidence="1">
    <location>
        <begin position="14"/>
        <end position="23"/>
    </location>
</feature>
<feature type="region of interest" description="Disordered" evidence="1">
    <location>
        <begin position="1"/>
        <end position="23"/>
    </location>
</feature>
<reference evidence="2 3" key="1">
    <citation type="journal article" date="2024" name="Plant J.">
        <title>Genome sequences and population genomics reveal climatic adaptation and genomic divergence between two closely related sweetgum species.</title>
        <authorList>
            <person name="Xu W.Q."/>
            <person name="Ren C.Q."/>
            <person name="Zhang X.Y."/>
            <person name="Comes H.P."/>
            <person name="Liu X.H."/>
            <person name="Li Y.G."/>
            <person name="Kettle C.J."/>
            <person name="Jalonen R."/>
            <person name="Gaisberger H."/>
            <person name="Ma Y.Z."/>
            <person name="Qiu Y.X."/>
        </authorList>
    </citation>
    <scope>NUCLEOTIDE SEQUENCE [LARGE SCALE GENOMIC DNA]</scope>
    <source>
        <strain evidence="2">Hangzhou</strain>
    </source>
</reference>
<organism evidence="2 3">
    <name type="scientific">Liquidambar formosana</name>
    <name type="common">Formosan gum</name>
    <dbReference type="NCBI Taxonomy" id="63359"/>
    <lineage>
        <taxon>Eukaryota</taxon>
        <taxon>Viridiplantae</taxon>
        <taxon>Streptophyta</taxon>
        <taxon>Embryophyta</taxon>
        <taxon>Tracheophyta</taxon>
        <taxon>Spermatophyta</taxon>
        <taxon>Magnoliopsida</taxon>
        <taxon>eudicotyledons</taxon>
        <taxon>Gunneridae</taxon>
        <taxon>Pentapetalae</taxon>
        <taxon>Saxifragales</taxon>
        <taxon>Altingiaceae</taxon>
        <taxon>Liquidambar</taxon>
    </lineage>
</organism>
<gene>
    <name evidence="2" type="ORF">L1049_027479</name>
</gene>
<feature type="region of interest" description="Disordered" evidence="1">
    <location>
        <begin position="42"/>
        <end position="81"/>
    </location>
</feature>
<dbReference type="Proteomes" id="UP001415857">
    <property type="component" value="Unassembled WGS sequence"/>
</dbReference>
<feature type="compositionally biased region" description="Low complexity" evidence="1">
    <location>
        <begin position="61"/>
        <end position="75"/>
    </location>
</feature>
<sequence length="173" mass="18602">MLGKVRPSSCSADSLERPPPKILKDDSLSIYEATLMKLKLGSRRDLSSPSEEAMKMEGGCSSASISTSSRHSLSSTHEEAMTIDTSVSLGSSDCQSMGSFKQQQNQNVSVLYLFSKYESSRHALSSPHEEAVMIENGRSSAGISSSSSICQSTGSTKQQLEHECISSLPVLQM</sequence>
<dbReference type="AlphaFoldDB" id="A0AAP0RIR5"/>